<feature type="region of interest" description="Disordered" evidence="1">
    <location>
        <begin position="211"/>
        <end position="243"/>
    </location>
</feature>
<protein>
    <recommendedName>
        <fullName evidence="5">Glycoside hydrolase family 5 domain-containing protein</fullName>
    </recommendedName>
</protein>
<gene>
    <name evidence="3" type="ORF">ALTATR162_LOCUS3638</name>
</gene>
<dbReference type="InterPro" id="IPR017853">
    <property type="entry name" value="GH"/>
</dbReference>
<feature type="chain" id="PRO_5035308755" description="Glycoside hydrolase family 5 domain-containing protein" evidence="2">
    <location>
        <begin position="24"/>
        <end position="269"/>
    </location>
</feature>
<reference evidence="3" key="1">
    <citation type="submission" date="2021-05" db="EMBL/GenBank/DDBJ databases">
        <authorList>
            <person name="Stam R."/>
        </authorList>
    </citation>
    <scope>NUCLEOTIDE SEQUENCE</scope>
    <source>
        <strain evidence="3">CS162</strain>
    </source>
</reference>
<dbReference type="Proteomes" id="UP000676310">
    <property type="component" value="Unassembled WGS sequence"/>
</dbReference>
<evidence type="ECO:0000256" key="1">
    <source>
        <dbReference type="SAM" id="MobiDB-lite"/>
    </source>
</evidence>
<dbReference type="SUPFAM" id="SSF51445">
    <property type="entry name" value="(Trans)glycosidases"/>
    <property type="match status" value="1"/>
</dbReference>
<evidence type="ECO:0000313" key="4">
    <source>
        <dbReference type="Proteomes" id="UP000676310"/>
    </source>
</evidence>
<evidence type="ECO:0000313" key="3">
    <source>
        <dbReference type="EMBL" id="CAG5155391.1"/>
    </source>
</evidence>
<name>A0A8J2I067_9PLEO</name>
<proteinExistence type="predicted"/>
<accession>A0A8J2I067</accession>
<dbReference type="RefSeq" id="XP_043167181.1">
    <property type="nucleotide sequence ID" value="XM_043311246.1"/>
</dbReference>
<dbReference type="EMBL" id="CAJRGZ010000017">
    <property type="protein sequence ID" value="CAG5155391.1"/>
    <property type="molecule type" value="Genomic_DNA"/>
</dbReference>
<organism evidence="3 4">
    <name type="scientific">Alternaria atra</name>
    <dbReference type="NCBI Taxonomy" id="119953"/>
    <lineage>
        <taxon>Eukaryota</taxon>
        <taxon>Fungi</taxon>
        <taxon>Dikarya</taxon>
        <taxon>Ascomycota</taxon>
        <taxon>Pezizomycotina</taxon>
        <taxon>Dothideomycetes</taxon>
        <taxon>Pleosporomycetidae</taxon>
        <taxon>Pleosporales</taxon>
        <taxon>Pleosporineae</taxon>
        <taxon>Pleosporaceae</taxon>
        <taxon>Alternaria</taxon>
        <taxon>Alternaria sect. Ulocladioides</taxon>
    </lineage>
</organism>
<comment type="caution">
    <text evidence="3">The sequence shown here is derived from an EMBL/GenBank/DDBJ whole genome shotgun (WGS) entry which is preliminary data.</text>
</comment>
<dbReference type="GeneID" id="67015216"/>
<dbReference type="OrthoDB" id="428177at2759"/>
<evidence type="ECO:0008006" key="5">
    <source>
        <dbReference type="Google" id="ProtNLM"/>
    </source>
</evidence>
<sequence>MMLLPSLLAVLVHLTSWTPPVAASLRITTDHHSFGGVNYPQLQFFTPQHRDDSIREIVKSGARVIRLFIRPDQQHLDPEGELGGFDKSLLDQFDDTLAAIHHLSKGQLKVIIAPHDAHALRGSNGVPCDAYCQKLDGAFLDFYSSEEYRNLYKTRLEVFFKHYPSKNFDGRSWSELSEVILGVDLQNQPFSGISPIPSGFCNDHGRCDYVPKKKKKSMGPGGARGKRNTRIAGVPKGHERGPAKVRDEAMRINIPKDKVVETGGPAATA</sequence>
<evidence type="ECO:0000256" key="2">
    <source>
        <dbReference type="SAM" id="SignalP"/>
    </source>
</evidence>
<keyword evidence="2" id="KW-0732">Signal</keyword>
<dbReference type="Gene3D" id="3.20.20.80">
    <property type="entry name" value="Glycosidases"/>
    <property type="match status" value="1"/>
</dbReference>
<dbReference type="AlphaFoldDB" id="A0A8J2I067"/>
<keyword evidence="4" id="KW-1185">Reference proteome</keyword>
<feature type="signal peptide" evidence="2">
    <location>
        <begin position="1"/>
        <end position="23"/>
    </location>
</feature>